<name>A0A1G4GZ83_PLAVI</name>
<dbReference type="Pfam" id="PF05795">
    <property type="entry name" value="Plasmodium_Vir"/>
    <property type="match status" value="1"/>
</dbReference>
<reference evidence="1 2" key="1">
    <citation type="submission" date="2016-07" db="EMBL/GenBank/DDBJ databases">
        <authorList>
            <consortium name="Pathogen Informatics"/>
        </authorList>
    </citation>
    <scope>NUCLEOTIDE SEQUENCE [LARGE SCALE GENOMIC DNA]</scope>
</reference>
<sequence length="277" mass="32831">MAPKRNQDYDFFEEMDSYLTLETQIKQKNEKEEKKAEFCDNITHDTDSNVHMIKICKEFVKIFLYSKKEYSGKNSTVKSKYYKFLNYWLNRNLISLARYDYVKDVFYRHININLYTFGATNELNDKIYEMEISTIKNMSMLYNLYKHYLDLKHEQGNFYKTFVKELKDKYNEALEKCFSGGGSKFCNALNDFKNFYENDRPKMKKCTTEKICPSLPELILPKSIDNKDLITAKKGIQLIRSGTTRIANGLSTINQHSNLEKLISLQYNLLMEEDDNK</sequence>
<proteinExistence type="predicted"/>
<dbReference type="VEuPathDB" id="PlasmoDB:PVX_005565"/>
<organism evidence="1 2">
    <name type="scientific">Plasmodium vivax</name>
    <name type="common">malaria parasite P. vivax</name>
    <dbReference type="NCBI Taxonomy" id="5855"/>
    <lineage>
        <taxon>Eukaryota</taxon>
        <taxon>Sar</taxon>
        <taxon>Alveolata</taxon>
        <taxon>Apicomplexa</taxon>
        <taxon>Aconoidasida</taxon>
        <taxon>Haemosporida</taxon>
        <taxon>Plasmodiidae</taxon>
        <taxon>Plasmodium</taxon>
        <taxon>Plasmodium (Plasmodium)</taxon>
    </lineage>
</organism>
<accession>A0A1G4GZ83</accession>
<gene>
    <name evidence="1" type="ORF">PVT01_110005100</name>
</gene>
<dbReference type="InterPro" id="IPR008780">
    <property type="entry name" value="Plasmodium_Vir"/>
</dbReference>
<evidence type="ECO:0008006" key="3">
    <source>
        <dbReference type="Google" id="ProtNLM"/>
    </source>
</evidence>
<dbReference type="AlphaFoldDB" id="A0A1G4GZ83"/>
<evidence type="ECO:0000313" key="1">
    <source>
        <dbReference type="EMBL" id="SCO67915.1"/>
    </source>
</evidence>
<dbReference type="VEuPathDB" id="PlasmoDB:PVP01_0003360"/>
<evidence type="ECO:0000313" key="2">
    <source>
        <dbReference type="Proteomes" id="UP000196402"/>
    </source>
</evidence>
<dbReference type="EMBL" id="LT615249">
    <property type="protein sequence ID" value="SCO67915.1"/>
    <property type="molecule type" value="Genomic_DNA"/>
</dbReference>
<protein>
    <recommendedName>
        <fullName evidence="3">VIR protein</fullName>
    </recommendedName>
</protein>
<dbReference type="Proteomes" id="UP000196402">
    <property type="component" value="Chromosome 11"/>
</dbReference>